<dbReference type="GO" id="GO:0032039">
    <property type="term" value="C:integrator complex"/>
    <property type="evidence" value="ECO:0007669"/>
    <property type="project" value="InterPro"/>
</dbReference>
<dbReference type="PANTHER" id="PTHR46094">
    <property type="entry name" value="INTEGRATOR COMPLEX SUBUNIT 9"/>
    <property type="match status" value="1"/>
</dbReference>
<dbReference type="Pfam" id="PF21382">
    <property type="entry name" value="IntS9_C"/>
    <property type="match status" value="1"/>
</dbReference>
<evidence type="ECO:0000313" key="7">
    <source>
        <dbReference type="EMBL" id="KAJ6225676.1"/>
    </source>
</evidence>
<evidence type="ECO:0000256" key="3">
    <source>
        <dbReference type="ARBA" id="ARBA00006861"/>
    </source>
</evidence>
<dbReference type="Gene3D" id="3.60.15.10">
    <property type="entry name" value="Ribonuclease Z/Hydroxyacylglutathione hydrolase-like"/>
    <property type="match status" value="1"/>
</dbReference>
<protein>
    <recommendedName>
        <fullName evidence="6">Beta-Casp domain-containing protein</fullName>
    </recommendedName>
</protein>
<dbReference type="InterPro" id="IPR027074">
    <property type="entry name" value="Integrator_9su"/>
</dbReference>
<proteinExistence type="inferred from homology"/>
<evidence type="ECO:0000259" key="6">
    <source>
        <dbReference type="SMART" id="SM01027"/>
    </source>
</evidence>
<comment type="subcellular location">
    <subcellularLocation>
        <location evidence="2">Cytoplasm</location>
    </subcellularLocation>
    <subcellularLocation>
        <location evidence="1">Nucleus</location>
    </subcellularLocation>
</comment>
<dbReference type="InterPro" id="IPR048660">
    <property type="entry name" value="IntS9-like_C"/>
</dbReference>
<dbReference type="PANTHER" id="PTHR46094:SF1">
    <property type="entry name" value="INTEGRATOR COMPLEX SUBUNIT 9"/>
    <property type="match status" value="1"/>
</dbReference>
<sequence length="669" mass="75686">MKFTCLSGNPNSPCNVIQFKSTVIMLDCALDQLSTLAFLPLPLVHSNHFYSLPNWNVTKEINDNLLETELKECNGKVFVDSAPEFCLPEISCINLKHVDVILISNYRSMLALPYITERTDFNGVVYATEPSLNLGKLYMEELITFTERNPKLKRASIWKESNIYTQLPLIYFPDCTTPKNWETIYNLKEVNSCLSKVKHVSYSEKASLFGSLKWYPVSSGYSIGSCNWVIESAHEKIVYISNSSTLTTHPRQISTSPLKNADLLILTSLSQTPHLSPNSKINDFCHFTEKCLKNLGNVLVPCYSSGVLYDLFECLVMHLDRSNLGSIPIYFISPVAEHSLAYSNILSEWLSDDKQSRVYIPEEPFPHAQFVRNGRIKHYTSLSEEAFNNEFRTPCIVFTGHPSLRFGDVVHFIDLWGSSANNLILFTEPDFPCLEALAPYQPLMMKVIYCPIDTNFTFIQANKIIRDLKPVNIVLPFNYTPAAVSITNPSLIGRNSSIPPDLAIDSDCIIHSFKRGDEFNLPINCKYERLYIDPLLANQIIPVQLKPGLKLATITGVLEAKDNKFRLCPLTKSFKLEFSNQTQTKTLPPSHYLFGKVDLRKLVNLLAQAGITDVVVSSTNETNRTCIHINSKETTIEIDEKSTTIITELNNSNMRPILRDIISKCLFKI</sequence>
<accession>A0A9Q0MGS9</accession>
<comment type="similarity">
    <text evidence="3">Belongs to the metallo-beta-lactamase superfamily. RNA-metabolizing metallo-beta-lactamase-like family. INTS9 subfamily.</text>
</comment>
<comment type="caution">
    <text evidence="7">The sequence shown here is derived from an EMBL/GenBank/DDBJ whole genome shotgun (WGS) entry which is preliminary data.</text>
</comment>
<dbReference type="GO" id="GO:0005737">
    <property type="term" value="C:cytoplasm"/>
    <property type="evidence" value="ECO:0007669"/>
    <property type="project" value="UniProtKB-SubCell"/>
</dbReference>
<feature type="domain" description="Beta-Casp" evidence="6">
    <location>
        <begin position="308"/>
        <end position="437"/>
    </location>
</feature>
<dbReference type="Pfam" id="PF16661">
    <property type="entry name" value="Lactamase_B_6"/>
    <property type="match status" value="1"/>
</dbReference>
<dbReference type="InterPro" id="IPR036866">
    <property type="entry name" value="RibonucZ/Hydroxyglut_hydro"/>
</dbReference>
<evidence type="ECO:0000256" key="2">
    <source>
        <dbReference type="ARBA" id="ARBA00004496"/>
    </source>
</evidence>
<dbReference type="GO" id="GO:0034472">
    <property type="term" value="P:snRNA 3'-end processing"/>
    <property type="evidence" value="ECO:0007669"/>
    <property type="project" value="TreeGrafter"/>
</dbReference>
<dbReference type="Proteomes" id="UP001142055">
    <property type="component" value="Chromosome 1"/>
</dbReference>
<dbReference type="SMART" id="SM01027">
    <property type="entry name" value="Beta-Casp"/>
    <property type="match status" value="1"/>
</dbReference>
<dbReference type="InterPro" id="IPR001279">
    <property type="entry name" value="Metallo-B-lactamas"/>
</dbReference>
<dbReference type="OMA" id="AMKAVHC"/>
<organism evidence="7 8">
    <name type="scientific">Blomia tropicalis</name>
    <name type="common">Mite</name>
    <dbReference type="NCBI Taxonomy" id="40697"/>
    <lineage>
        <taxon>Eukaryota</taxon>
        <taxon>Metazoa</taxon>
        <taxon>Ecdysozoa</taxon>
        <taxon>Arthropoda</taxon>
        <taxon>Chelicerata</taxon>
        <taxon>Arachnida</taxon>
        <taxon>Acari</taxon>
        <taxon>Acariformes</taxon>
        <taxon>Sarcoptiformes</taxon>
        <taxon>Astigmata</taxon>
        <taxon>Glycyphagoidea</taxon>
        <taxon>Echimyopodidae</taxon>
        <taxon>Blomia</taxon>
    </lineage>
</organism>
<dbReference type="AlphaFoldDB" id="A0A9Q0MGS9"/>
<evidence type="ECO:0000256" key="4">
    <source>
        <dbReference type="ARBA" id="ARBA00022490"/>
    </source>
</evidence>
<gene>
    <name evidence="7" type="ORF">RDWZM_004221</name>
</gene>
<evidence type="ECO:0000256" key="1">
    <source>
        <dbReference type="ARBA" id="ARBA00004123"/>
    </source>
</evidence>
<evidence type="ECO:0000313" key="8">
    <source>
        <dbReference type="Proteomes" id="UP001142055"/>
    </source>
</evidence>
<dbReference type="EMBL" id="JAPWDV010000001">
    <property type="protein sequence ID" value="KAJ6225676.1"/>
    <property type="molecule type" value="Genomic_DNA"/>
</dbReference>
<keyword evidence="5" id="KW-0539">Nucleus</keyword>
<dbReference type="SUPFAM" id="SSF56281">
    <property type="entry name" value="Metallo-hydrolase/oxidoreductase"/>
    <property type="match status" value="1"/>
</dbReference>
<name>A0A9Q0MGS9_BLOTA</name>
<keyword evidence="4" id="KW-0963">Cytoplasm</keyword>
<keyword evidence="8" id="KW-1185">Reference proteome</keyword>
<dbReference type="InterPro" id="IPR022712">
    <property type="entry name" value="Beta_Casp"/>
</dbReference>
<evidence type="ECO:0000256" key="5">
    <source>
        <dbReference type="ARBA" id="ARBA00023242"/>
    </source>
</evidence>
<dbReference type="Pfam" id="PF10996">
    <property type="entry name" value="Beta-Casp"/>
    <property type="match status" value="1"/>
</dbReference>
<reference evidence="7" key="1">
    <citation type="submission" date="2022-12" db="EMBL/GenBank/DDBJ databases">
        <title>Genome assemblies of Blomia tropicalis.</title>
        <authorList>
            <person name="Cui Y."/>
        </authorList>
    </citation>
    <scope>NUCLEOTIDE SEQUENCE</scope>
    <source>
        <tissue evidence="7">Adult mites</tissue>
    </source>
</reference>